<comment type="caution">
    <text evidence="2">The sequence shown here is derived from an EMBL/GenBank/DDBJ whole genome shotgun (WGS) entry which is preliminary data.</text>
</comment>
<feature type="region of interest" description="Disordered" evidence="1">
    <location>
        <begin position="70"/>
        <end position="94"/>
    </location>
</feature>
<feature type="compositionally biased region" description="Polar residues" evidence="1">
    <location>
        <begin position="224"/>
        <end position="233"/>
    </location>
</feature>
<feature type="region of interest" description="Disordered" evidence="1">
    <location>
        <begin position="224"/>
        <end position="254"/>
    </location>
</feature>
<feature type="compositionally biased region" description="Polar residues" evidence="1">
    <location>
        <begin position="242"/>
        <end position="254"/>
    </location>
</feature>
<evidence type="ECO:0000313" key="3">
    <source>
        <dbReference type="Proteomes" id="UP000242875"/>
    </source>
</evidence>
<name>A0A261Y3K7_9FUNG</name>
<dbReference type="OrthoDB" id="2398733at2759"/>
<accession>A0A261Y3K7</accession>
<keyword evidence="3" id="KW-1185">Reference proteome</keyword>
<sequence length="384" mass="40583">MNKNNNNPFRNSASTPTSQTHFGQPEPVSSFVTGSFQNDLGSSSGFGGYNSLSGGNTPTYGQGTTYHQPTGGAGFGNFPSSNTQQPGNLSSSFLPQQNTSSSFGIGGGSYSNNFGSNTSLGGVINNSTGFGASSVSSNPTGLSYQNQQPTGFGGGMGAGSGLGYGGGMNSSLGQYGGGFPQQQQMTGMNSFNSPMAAQPTGYVPSLDPFASNQLDAFEAAISQLPSHQQAQHQEGQRRIQAAYSQPASTLTQKQTDTQVRKITCPVCNTAVEGDEVALNYHVNDHFEIGGVELPNTSSSASRPTYSSNSGGSMRKISQLFPEYHANLEQRQRELEAASKLPLQVPSLPPRSNPTGGISFTLSDEQLARRLYMEEANRRYDHTYY</sequence>
<dbReference type="AlphaFoldDB" id="A0A261Y3K7"/>
<feature type="region of interest" description="Disordered" evidence="1">
    <location>
        <begin position="1"/>
        <end position="36"/>
    </location>
</feature>
<feature type="compositionally biased region" description="Polar residues" evidence="1">
    <location>
        <begin position="78"/>
        <end position="94"/>
    </location>
</feature>
<protein>
    <submittedName>
        <fullName evidence="2">Uncharacterized protein</fullName>
    </submittedName>
</protein>
<feature type="compositionally biased region" description="Polar residues" evidence="1">
    <location>
        <begin position="1"/>
        <end position="22"/>
    </location>
</feature>
<evidence type="ECO:0000313" key="2">
    <source>
        <dbReference type="EMBL" id="OZJ05195.1"/>
    </source>
</evidence>
<gene>
    <name evidence="2" type="ORF">BZG36_02445</name>
</gene>
<evidence type="ECO:0000256" key="1">
    <source>
        <dbReference type="SAM" id="MobiDB-lite"/>
    </source>
</evidence>
<dbReference type="EMBL" id="MVBO01000020">
    <property type="protein sequence ID" value="OZJ05195.1"/>
    <property type="molecule type" value="Genomic_DNA"/>
</dbReference>
<reference evidence="2 3" key="1">
    <citation type="journal article" date="2017" name="Mycologia">
        <title>Bifiguratus adelaidae, gen. et sp. nov., a new member of Mucoromycotina in endophytic and soil-dwelling habitats.</title>
        <authorList>
            <person name="Torres-Cruz T.J."/>
            <person name="Billingsley Tobias T.L."/>
            <person name="Almatruk M."/>
            <person name="Hesse C."/>
            <person name="Kuske C.R."/>
            <person name="Desiro A."/>
            <person name="Benucci G.M."/>
            <person name="Bonito G."/>
            <person name="Stajich J.E."/>
            <person name="Dunlap C."/>
            <person name="Arnold A.E."/>
            <person name="Porras-Alfaro A."/>
        </authorList>
    </citation>
    <scope>NUCLEOTIDE SEQUENCE [LARGE SCALE GENOMIC DNA]</scope>
    <source>
        <strain evidence="2 3">AZ0501</strain>
    </source>
</reference>
<dbReference type="Proteomes" id="UP000242875">
    <property type="component" value="Unassembled WGS sequence"/>
</dbReference>
<proteinExistence type="predicted"/>
<organism evidence="2 3">
    <name type="scientific">Bifiguratus adelaidae</name>
    <dbReference type="NCBI Taxonomy" id="1938954"/>
    <lineage>
        <taxon>Eukaryota</taxon>
        <taxon>Fungi</taxon>
        <taxon>Fungi incertae sedis</taxon>
        <taxon>Mucoromycota</taxon>
        <taxon>Mucoromycotina</taxon>
        <taxon>Endogonomycetes</taxon>
        <taxon>Endogonales</taxon>
        <taxon>Endogonales incertae sedis</taxon>
        <taxon>Bifiguratus</taxon>
    </lineage>
</organism>